<comment type="pathway">
    <text evidence="1 6">Carbohydrate degradation; pentose phosphate pathway; D-ribulose 5-phosphate from D-glucose 6-phosphate (oxidative stage): step 1/3.</text>
</comment>
<dbReference type="Gene3D" id="3.30.360.10">
    <property type="entry name" value="Dihydrodipicolinate Reductase, domain 2"/>
    <property type="match status" value="1"/>
</dbReference>
<dbReference type="PANTHER" id="PTHR23429:SF0">
    <property type="entry name" value="GLUCOSE-6-PHOSPHATE 1-DEHYDROGENASE"/>
    <property type="match status" value="1"/>
</dbReference>
<dbReference type="EC" id="1.1.1.49" evidence="6"/>
<dbReference type="Gene3D" id="3.40.50.720">
    <property type="entry name" value="NAD(P)-binding Rossmann-like Domain"/>
    <property type="match status" value="1"/>
</dbReference>
<dbReference type="GO" id="GO:0009051">
    <property type="term" value="P:pentose-phosphate shunt, oxidative branch"/>
    <property type="evidence" value="ECO:0007669"/>
    <property type="project" value="TreeGrafter"/>
</dbReference>
<keyword evidence="5 6" id="KW-0119">Carbohydrate metabolism</keyword>
<dbReference type="InterPro" id="IPR036291">
    <property type="entry name" value="NAD(P)-bd_dom_sf"/>
</dbReference>
<dbReference type="InterPro" id="IPR022674">
    <property type="entry name" value="G6P_DH_NAD-bd"/>
</dbReference>
<dbReference type="GO" id="GO:0006006">
    <property type="term" value="P:glucose metabolic process"/>
    <property type="evidence" value="ECO:0007669"/>
    <property type="project" value="UniProtKB-KW"/>
</dbReference>
<feature type="domain" description="Glucose-6-phosphate dehydrogenase C-terminal" evidence="8">
    <location>
        <begin position="179"/>
        <end position="453"/>
    </location>
</feature>
<keyword evidence="3 6" id="KW-0521">NADP</keyword>
<keyword evidence="2 6" id="KW-0313">Glucose metabolism</keyword>
<dbReference type="SUPFAM" id="SSF55347">
    <property type="entry name" value="Glyceraldehyde-3-phosphate dehydrogenase-like, C-terminal domain"/>
    <property type="match status" value="1"/>
</dbReference>
<feature type="binding site" evidence="6">
    <location>
        <position position="204"/>
    </location>
    <ligand>
        <name>substrate</name>
    </ligand>
</feature>
<evidence type="ECO:0000313" key="10">
    <source>
        <dbReference type="Proteomes" id="UP000559182"/>
    </source>
</evidence>
<comment type="catalytic activity">
    <reaction evidence="6">
        <text>D-glucose 6-phosphate + NADP(+) = 6-phospho-D-glucono-1,5-lactone + NADPH + H(+)</text>
        <dbReference type="Rhea" id="RHEA:15841"/>
        <dbReference type="ChEBI" id="CHEBI:15378"/>
        <dbReference type="ChEBI" id="CHEBI:57783"/>
        <dbReference type="ChEBI" id="CHEBI:57955"/>
        <dbReference type="ChEBI" id="CHEBI:58349"/>
        <dbReference type="ChEBI" id="CHEBI:61548"/>
        <dbReference type="EC" id="1.1.1.49"/>
    </reaction>
</comment>
<feature type="active site" description="Proton acceptor" evidence="6">
    <location>
        <position position="228"/>
    </location>
</feature>
<feature type="binding site" evidence="6">
    <location>
        <position position="136"/>
    </location>
    <ligand>
        <name>NADP(+)</name>
        <dbReference type="ChEBI" id="CHEBI:58349"/>
    </ligand>
</feature>
<dbReference type="Proteomes" id="UP000559182">
    <property type="component" value="Unassembled WGS sequence"/>
</dbReference>
<comment type="caution">
    <text evidence="6">Lacks conserved residue(s) required for the propagation of feature annotation.</text>
</comment>
<evidence type="ECO:0000256" key="3">
    <source>
        <dbReference type="ARBA" id="ARBA00022857"/>
    </source>
</evidence>
<feature type="binding site" evidence="6">
    <location>
        <position position="327"/>
    </location>
    <ligand>
        <name>substrate</name>
    </ligand>
</feature>
<dbReference type="GO" id="GO:0005829">
    <property type="term" value="C:cytosol"/>
    <property type="evidence" value="ECO:0007669"/>
    <property type="project" value="TreeGrafter"/>
</dbReference>
<dbReference type="UniPathway" id="UPA00115">
    <property type="reaction ID" value="UER00408"/>
</dbReference>
<dbReference type="SUPFAM" id="SSF51735">
    <property type="entry name" value="NAD(P)-binding Rossmann-fold domains"/>
    <property type="match status" value="1"/>
</dbReference>
<dbReference type="InterPro" id="IPR001282">
    <property type="entry name" value="G6P_DH"/>
</dbReference>
<dbReference type="PANTHER" id="PTHR23429">
    <property type="entry name" value="GLUCOSE-6-PHOSPHATE 1-DEHYDROGENASE G6PD"/>
    <property type="match status" value="1"/>
</dbReference>
<evidence type="ECO:0000259" key="8">
    <source>
        <dbReference type="Pfam" id="PF02781"/>
    </source>
</evidence>
<evidence type="ECO:0000256" key="6">
    <source>
        <dbReference type="HAMAP-Rule" id="MF_00966"/>
    </source>
</evidence>
<keyword evidence="4 6" id="KW-0560">Oxidoreductase</keyword>
<comment type="function">
    <text evidence="6">Catalyzes the oxidation of glucose 6-phosphate to 6-phosphogluconolactone.</text>
</comment>
<evidence type="ECO:0000259" key="7">
    <source>
        <dbReference type="Pfam" id="PF00479"/>
    </source>
</evidence>
<dbReference type="RefSeq" id="WP_183321714.1">
    <property type="nucleotide sequence ID" value="NZ_JACHVQ010000002.1"/>
</dbReference>
<dbReference type="Pfam" id="PF00479">
    <property type="entry name" value="G6PD_N"/>
    <property type="match status" value="1"/>
</dbReference>
<comment type="similarity">
    <text evidence="6">Belongs to the glucose-6-phosphate dehydrogenase family.</text>
</comment>
<dbReference type="HAMAP" id="MF_00966">
    <property type="entry name" value="G6PD"/>
    <property type="match status" value="1"/>
</dbReference>
<reference evidence="9 10" key="1">
    <citation type="submission" date="2020-08" db="EMBL/GenBank/DDBJ databases">
        <title>Sequencing the genomes of 1000 actinobacteria strains.</title>
        <authorList>
            <person name="Klenk H.-P."/>
        </authorList>
    </citation>
    <scope>NUCLEOTIDE SEQUENCE [LARGE SCALE GENOMIC DNA]</scope>
    <source>
        <strain evidence="9 10">DSM 105369</strain>
    </source>
</reference>
<evidence type="ECO:0000256" key="5">
    <source>
        <dbReference type="ARBA" id="ARBA00023277"/>
    </source>
</evidence>
<evidence type="ECO:0000256" key="4">
    <source>
        <dbReference type="ARBA" id="ARBA00023002"/>
    </source>
</evidence>
<dbReference type="EMBL" id="JACHVQ010000002">
    <property type="protein sequence ID" value="MBB2893409.1"/>
    <property type="molecule type" value="Genomic_DNA"/>
</dbReference>
<dbReference type="PIRSF" id="PIRSF000110">
    <property type="entry name" value="G6PD"/>
    <property type="match status" value="1"/>
</dbReference>
<feature type="domain" description="Glucose-6-phosphate dehydrogenase NAD-binding" evidence="7">
    <location>
        <begin position="11"/>
        <end position="175"/>
    </location>
</feature>
<name>A0A839N9B1_9MICO</name>
<organism evidence="9 10">
    <name type="scientific">Flexivirga oryzae</name>
    <dbReference type="NCBI Taxonomy" id="1794944"/>
    <lineage>
        <taxon>Bacteria</taxon>
        <taxon>Bacillati</taxon>
        <taxon>Actinomycetota</taxon>
        <taxon>Actinomycetes</taxon>
        <taxon>Micrococcales</taxon>
        <taxon>Dermacoccaceae</taxon>
        <taxon>Flexivirga</taxon>
    </lineage>
</organism>
<dbReference type="NCBIfam" id="NF009492">
    <property type="entry name" value="PRK12853.1-3"/>
    <property type="match status" value="1"/>
</dbReference>
<dbReference type="AlphaFoldDB" id="A0A839N9B1"/>
<protein>
    <recommendedName>
        <fullName evidence="6">Glucose-6-phosphate 1-dehydrogenase</fullName>
        <shortName evidence="6">G6PD</shortName>
        <ecNumber evidence="6">1.1.1.49</ecNumber>
    </recommendedName>
</protein>
<accession>A0A839N9B1</accession>
<evidence type="ECO:0000256" key="1">
    <source>
        <dbReference type="ARBA" id="ARBA00004937"/>
    </source>
</evidence>
<feature type="binding site" evidence="6">
    <location>
        <position position="46"/>
    </location>
    <ligand>
        <name>NADP(+)</name>
        <dbReference type="ChEBI" id="CHEBI:58349"/>
    </ligand>
</feature>
<dbReference type="PRINTS" id="PR00079">
    <property type="entry name" value="G6PDHDRGNASE"/>
</dbReference>
<dbReference type="Pfam" id="PF02781">
    <property type="entry name" value="G6PD_C"/>
    <property type="match status" value="1"/>
</dbReference>
<dbReference type="InterPro" id="IPR022675">
    <property type="entry name" value="G6P_DH_C"/>
</dbReference>
<dbReference type="GO" id="GO:0004345">
    <property type="term" value="F:glucose-6-phosphate dehydrogenase activity"/>
    <property type="evidence" value="ECO:0007669"/>
    <property type="project" value="UniProtKB-UniRule"/>
</dbReference>
<feature type="binding site" evidence="6">
    <location>
        <position position="166"/>
    </location>
    <ligand>
        <name>substrate</name>
    </ligand>
</feature>
<comment type="caution">
    <text evidence="9">The sequence shown here is derived from an EMBL/GenBank/DDBJ whole genome shotgun (WGS) entry which is preliminary data.</text>
</comment>
<feature type="binding site" evidence="6">
    <location>
        <position position="223"/>
    </location>
    <ligand>
        <name>substrate</name>
    </ligand>
</feature>
<sequence>MAADESVTLLILGAGGDLTHRLLLPGVGSLLKIEPTRKVRIIGADRADLSPADWKKRVEEAFDTVPVPARPKRSVLSRTRYQRTNLLDATELSDLIGSLAGPLVIYFALPPAVSIGVCKLLEDIDLPAGTRLALEKPFGSDEKTARAFNEQLHRVAPEEQIFRVDHFLGRSTVLNLIGLRFANRILQPVWNREHIERVEIIYDEDLALEGRAGYYDKAGALRDMLQSHLLQVLAVFAMESVAELSATEVQDQKNQVLRSTHLWSNSPKRASKRARYTAGTIGRRKVPAYTREKGVDPARNTETLAQVQVEVRNNRWSGVPFTLRSGKALGTPRKQIVAYFRQVPHLPVGFDNTAAPDKLIINLNPGAVSFVLTMNAEGSPMDLEQKELRAELAPGWMLPYGEVLREVLDGDTMLSVRGDAAESCWRVMDPVLKAWAADRVPMETYPAGSSGPDGWLPGDSVVN</sequence>
<proteinExistence type="inferred from homology"/>
<evidence type="ECO:0000313" key="9">
    <source>
        <dbReference type="EMBL" id="MBB2893409.1"/>
    </source>
</evidence>
<evidence type="ECO:0000256" key="2">
    <source>
        <dbReference type="ARBA" id="ARBA00022526"/>
    </source>
</evidence>
<dbReference type="GO" id="GO:0050661">
    <property type="term" value="F:NADP binding"/>
    <property type="evidence" value="ECO:0007669"/>
    <property type="project" value="UniProtKB-UniRule"/>
</dbReference>
<gene>
    <name evidence="6" type="primary">zwf</name>
    <name evidence="9" type="ORF">FHU39_003427</name>
</gene>
<keyword evidence="10" id="KW-1185">Reference proteome</keyword>